<proteinExistence type="inferred from homology"/>
<dbReference type="NCBIfam" id="TIGR00358">
    <property type="entry name" value="3_prime_RNase"/>
    <property type="match status" value="1"/>
</dbReference>
<dbReference type="GO" id="GO:0006402">
    <property type="term" value="P:mRNA catabolic process"/>
    <property type="evidence" value="ECO:0007669"/>
    <property type="project" value="TreeGrafter"/>
</dbReference>
<evidence type="ECO:0000256" key="8">
    <source>
        <dbReference type="HAMAP-Rule" id="MF_01895"/>
    </source>
</evidence>
<evidence type="ECO:0000256" key="3">
    <source>
        <dbReference type="ARBA" id="ARBA00022490"/>
    </source>
</evidence>
<dbReference type="InterPro" id="IPR011805">
    <property type="entry name" value="RNase_R"/>
</dbReference>
<evidence type="ECO:0000256" key="6">
    <source>
        <dbReference type="ARBA" id="ARBA00022839"/>
    </source>
</evidence>
<dbReference type="HAMAP" id="MF_01895">
    <property type="entry name" value="RNase_R"/>
    <property type="match status" value="1"/>
</dbReference>
<dbReference type="InterPro" id="IPR050180">
    <property type="entry name" value="RNR_Ribonuclease"/>
</dbReference>
<dbReference type="EC" id="3.1.13.1" evidence="8"/>
<evidence type="ECO:0000313" key="11">
    <source>
        <dbReference type="EMBL" id="GCF93386.1"/>
    </source>
</evidence>
<comment type="catalytic activity">
    <reaction evidence="1 8">
        <text>Exonucleolytic cleavage in the 3'- to 5'-direction to yield nucleoside 5'-phosphates.</text>
        <dbReference type="EC" id="3.1.13.1"/>
    </reaction>
</comment>
<dbReference type="InterPro" id="IPR003029">
    <property type="entry name" value="S1_domain"/>
</dbReference>
<dbReference type="PROSITE" id="PS01175">
    <property type="entry name" value="RIBONUCLEASE_II"/>
    <property type="match status" value="1"/>
</dbReference>
<name>A0A4P5P7E5_9ENTE</name>
<keyword evidence="4 8" id="KW-0540">Nuclease</keyword>
<dbReference type="Gene3D" id="2.40.50.140">
    <property type="entry name" value="Nucleic acid-binding proteins"/>
    <property type="match status" value="2"/>
</dbReference>
<dbReference type="InterPro" id="IPR040476">
    <property type="entry name" value="CSD2"/>
</dbReference>
<dbReference type="GO" id="GO:0008859">
    <property type="term" value="F:exoribonuclease II activity"/>
    <property type="evidence" value="ECO:0007669"/>
    <property type="project" value="UniProtKB-UniRule"/>
</dbReference>
<feature type="compositionally biased region" description="Basic and acidic residues" evidence="9">
    <location>
        <begin position="741"/>
        <end position="754"/>
    </location>
</feature>
<comment type="caution">
    <text evidence="11">The sequence shown here is derived from an EMBL/GenBank/DDBJ whole genome shotgun (WGS) entry which is preliminary data.</text>
</comment>
<dbReference type="SMART" id="SM00316">
    <property type="entry name" value="S1"/>
    <property type="match status" value="1"/>
</dbReference>
<dbReference type="InterPro" id="IPR022966">
    <property type="entry name" value="RNase_II/R_CS"/>
</dbReference>
<evidence type="ECO:0000313" key="12">
    <source>
        <dbReference type="Proteomes" id="UP000290567"/>
    </source>
</evidence>
<dbReference type="Proteomes" id="UP000290567">
    <property type="component" value="Unassembled WGS sequence"/>
</dbReference>
<feature type="region of interest" description="Disordered" evidence="9">
    <location>
        <begin position="726"/>
        <end position="782"/>
    </location>
</feature>
<dbReference type="AlphaFoldDB" id="A0A4P5P7E5"/>
<dbReference type="Pfam" id="PF08206">
    <property type="entry name" value="OB_RNB"/>
    <property type="match status" value="1"/>
</dbReference>
<dbReference type="PROSITE" id="PS50126">
    <property type="entry name" value="S1"/>
    <property type="match status" value="1"/>
</dbReference>
<dbReference type="SUPFAM" id="SSF50249">
    <property type="entry name" value="Nucleic acid-binding proteins"/>
    <property type="match status" value="4"/>
</dbReference>
<dbReference type="InterPro" id="IPR001900">
    <property type="entry name" value="RNase_II/R"/>
</dbReference>
<feature type="compositionally biased region" description="Basic residues" evidence="9">
    <location>
        <begin position="755"/>
        <end position="782"/>
    </location>
</feature>
<dbReference type="OrthoDB" id="9764149at2"/>
<dbReference type="CDD" id="cd04471">
    <property type="entry name" value="S1_RNase_R"/>
    <property type="match status" value="1"/>
</dbReference>
<protein>
    <recommendedName>
        <fullName evidence="8">Ribonuclease R</fullName>
        <shortName evidence="8">RNase R</shortName>
        <ecNumber evidence="8">3.1.13.1</ecNumber>
    </recommendedName>
</protein>
<evidence type="ECO:0000256" key="5">
    <source>
        <dbReference type="ARBA" id="ARBA00022801"/>
    </source>
</evidence>
<organism evidence="11 12">
    <name type="scientific">Enterococcus florum</name>
    <dbReference type="NCBI Taxonomy" id="2480627"/>
    <lineage>
        <taxon>Bacteria</taxon>
        <taxon>Bacillati</taxon>
        <taxon>Bacillota</taxon>
        <taxon>Bacilli</taxon>
        <taxon>Lactobacillales</taxon>
        <taxon>Enterococcaceae</taxon>
        <taxon>Enterococcus</taxon>
    </lineage>
</organism>
<accession>A0A4P5P7E5</accession>
<dbReference type="Pfam" id="PF00773">
    <property type="entry name" value="RNB"/>
    <property type="match status" value="1"/>
</dbReference>
<dbReference type="InterPro" id="IPR004476">
    <property type="entry name" value="RNase_II/RNase_R"/>
</dbReference>
<keyword evidence="7 8" id="KW-0694">RNA-binding</keyword>
<dbReference type="InterPro" id="IPR012340">
    <property type="entry name" value="NA-bd_OB-fold"/>
</dbReference>
<feature type="domain" description="S1 motif" evidence="10">
    <location>
        <begin position="638"/>
        <end position="718"/>
    </location>
</feature>
<comment type="similarity">
    <text evidence="8">Belongs to the RNR ribonuclease family. RNase R subfamily.</text>
</comment>
<comment type="function">
    <text evidence="8">3'-5' exoribonuclease that releases 5'-nucleoside monophosphates and is involved in maturation of structured RNAs.</text>
</comment>
<keyword evidence="3 8" id="KW-0963">Cytoplasm</keyword>
<feature type="compositionally biased region" description="Basic residues" evidence="9">
    <location>
        <begin position="731"/>
        <end position="740"/>
    </location>
</feature>
<dbReference type="SMART" id="SM00955">
    <property type="entry name" value="RNB"/>
    <property type="match status" value="1"/>
</dbReference>
<dbReference type="GO" id="GO:0003723">
    <property type="term" value="F:RNA binding"/>
    <property type="evidence" value="ECO:0007669"/>
    <property type="project" value="UniProtKB-UniRule"/>
</dbReference>
<dbReference type="RefSeq" id="WP_146621845.1">
    <property type="nucleotide sequence ID" value="NZ_BJCC01000010.1"/>
</dbReference>
<keyword evidence="12" id="KW-1185">Reference proteome</keyword>
<reference evidence="12" key="1">
    <citation type="submission" date="2019-02" db="EMBL/GenBank/DDBJ databases">
        <title>Draft genome sequence of Enterococcus sp. Gos25-1.</title>
        <authorList>
            <person name="Tanaka N."/>
            <person name="Shiwa Y."/>
            <person name="Fujita N."/>
        </authorList>
    </citation>
    <scope>NUCLEOTIDE SEQUENCE [LARGE SCALE GENOMIC DNA]</scope>
    <source>
        <strain evidence="12">Gos25-1</strain>
    </source>
</reference>
<keyword evidence="6 8" id="KW-0269">Exonuclease</keyword>
<evidence type="ECO:0000256" key="2">
    <source>
        <dbReference type="ARBA" id="ARBA00004496"/>
    </source>
</evidence>
<dbReference type="PANTHER" id="PTHR23355:SF9">
    <property type="entry name" value="DIS3-LIKE EXONUCLEASE 2"/>
    <property type="match status" value="1"/>
</dbReference>
<evidence type="ECO:0000259" key="10">
    <source>
        <dbReference type="PROSITE" id="PS50126"/>
    </source>
</evidence>
<comment type="subcellular location">
    <subcellularLocation>
        <location evidence="2 8">Cytoplasm</location>
    </subcellularLocation>
</comment>
<gene>
    <name evidence="8 11" type="primary">rnr</name>
    <name evidence="11" type="ORF">NRIC_12770</name>
</gene>
<dbReference type="EMBL" id="BJCC01000010">
    <property type="protein sequence ID" value="GCF93386.1"/>
    <property type="molecule type" value="Genomic_DNA"/>
</dbReference>
<evidence type="ECO:0000256" key="1">
    <source>
        <dbReference type="ARBA" id="ARBA00001849"/>
    </source>
</evidence>
<dbReference type="PANTHER" id="PTHR23355">
    <property type="entry name" value="RIBONUCLEASE"/>
    <property type="match status" value="1"/>
</dbReference>
<keyword evidence="5 8" id="KW-0378">Hydrolase</keyword>
<evidence type="ECO:0000256" key="7">
    <source>
        <dbReference type="ARBA" id="ARBA00022884"/>
    </source>
</evidence>
<sequence length="782" mass="88857">MTRKSIKEAILTFLKEAKKKSFSMEELAQQLDMQKSTDYKLLIQTVAQMEREKLLEFNKRGKIKLPLSPIVIEGTFRGNERGFGFVTIDPEEPDVYIPNDQTNFAMNGDTVLIDIVKNADPFSDRGAEGKVVAIKERSIQQIVGEFTAFPPEEVKETDLYGVVIPKDKKSAQFKVYIAADGIQPVDGSVVIVEITHYPEKEYASSLEGLVKKVIGHKNDPGMDILSVIVAQGIPTSFPDEVLEAADKVPDHISEEDVKDRRDLRDQQIVTIDGADAKDLDDAVTVRKLPNGNYFLGVHIADVSYYVTEDSVLDREAFERGTSVYLTDRVVPMIPQRLSNGICSLNPRVPRLTISCEMEIDTNGTIVDHAIFPSVIQTTERMTYSAVNGILEEADSTLLEQYQALVPMFVLMKELHEVLENRRVQRGAINFEDREAKILVDPEGTPLGIELRNRGVGERLIESFMLAANETIAEHYSRLKVPFIYRIHEQPKEEKMQRFFDFAAVLGILVKGTKETITPKALQKVILEVEEKPEAAVINTMLLRSMQQARYSEDNYGHYGLAAEYYTHFTSPIRRYPDLIVHRLIREYGSSQSEKVQTKWAEQLPEIADHSSQMERRAVDAEREVDSLKKAEYMAEKIGEEFDGIISSITKFGIFVELPNTVEGLIHLNELKQDYFHFIENQLALVGERTRQTFKIGQKVKIKVVKSNPETREIDFELLEAEDIPSLEAPSHQKRRRKQPAKHTERKNWTKEKPAKKAKKKAKGKKPFYKSVAKKKKGGRKKG</sequence>
<dbReference type="GO" id="GO:0005829">
    <property type="term" value="C:cytosol"/>
    <property type="evidence" value="ECO:0007669"/>
    <property type="project" value="TreeGrafter"/>
</dbReference>
<dbReference type="InterPro" id="IPR013223">
    <property type="entry name" value="RNase_B_OB_dom"/>
</dbReference>
<evidence type="ECO:0000256" key="4">
    <source>
        <dbReference type="ARBA" id="ARBA00022722"/>
    </source>
</evidence>
<dbReference type="NCBIfam" id="TIGR02063">
    <property type="entry name" value="RNase_R"/>
    <property type="match status" value="1"/>
</dbReference>
<dbReference type="Pfam" id="PF17876">
    <property type="entry name" value="CSD2"/>
    <property type="match status" value="1"/>
</dbReference>
<evidence type="ECO:0000256" key="9">
    <source>
        <dbReference type="SAM" id="MobiDB-lite"/>
    </source>
</evidence>
<dbReference type="Pfam" id="PF00575">
    <property type="entry name" value="S1"/>
    <property type="match status" value="1"/>
</dbReference>